<evidence type="ECO:0000256" key="1">
    <source>
        <dbReference type="SAM" id="MobiDB-lite"/>
    </source>
</evidence>
<gene>
    <name evidence="2" type="ORF">AYJ05_12480</name>
</gene>
<dbReference type="OrthoDB" id="4772769at2"/>
<accession>A0A177ITJ3</accession>
<keyword evidence="3" id="KW-1185">Reference proteome</keyword>
<dbReference type="STRING" id="1705.CA21670_08855"/>
<evidence type="ECO:0000313" key="3">
    <source>
        <dbReference type="Proteomes" id="UP000076947"/>
    </source>
</evidence>
<feature type="region of interest" description="Disordered" evidence="1">
    <location>
        <begin position="225"/>
        <end position="254"/>
    </location>
</feature>
<organism evidence="2 3">
    <name type="scientific">Corynebacterium stationis</name>
    <dbReference type="NCBI Taxonomy" id="1705"/>
    <lineage>
        <taxon>Bacteria</taxon>
        <taxon>Bacillati</taxon>
        <taxon>Actinomycetota</taxon>
        <taxon>Actinomycetes</taxon>
        <taxon>Mycobacteriales</taxon>
        <taxon>Corynebacteriaceae</taxon>
        <taxon>Corynebacterium</taxon>
    </lineage>
</organism>
<feature type="compositionally biased region" description="Basic and acidic residues" evidence="1">
    <location>
        <begin position="280"/>
        <end position="294"/>
    </location>
</feature>
<name>A0A177ITJ3_9CORY</name>
<comment type="caution">
    <text evidence="2">The sequence shown here is derived from an EMBL/GenBank/DDBJ whole genome shotgun (WGS) entry which is preliminary data.</text>
</comment>
<dbReference type="Proteomes" id="UP000076947">
    <property type="component" value="Unassembled WGS sequence"/>
</dbReference>
<evidence type="ECO:0000313" key="2">
    <source>
        <dbReference type="EMBL" id="OAH32180.1"/>
    </source>
</evidence>
<proteinExistence type="predicted"/>
<dbReference type="EMBL" id="LSTQ01000002">
    <property type="protein sequence ID" value="OAH32180.1"/>
    <property type="molecule type" value="Genomic_DNA"/>
</dbReference>
<feature type="region of interest" description="Disordered" evidence="1">
    <location>
        <begin position="268"/>
        <end position="294"/>
    </location>
</feature>
<dbReference type="AlphaFoldDB" id="A0A177ITJ3"/>
<protein>
    <submittedName>
        <fullName evidence="2">Uncharacterized protein</fullName>
    </submittedName>
</protein>
<dbReference type="RefSeq" id="WP_066837571.1">
    <property type="nucleotide sequence ID" value="NZ_LSTQ01000002.1"/>
</dbReference>
<dbReference type="Pfam" id="PF21997">
    <property type="entry name" value="DUF6928"/>
    <property type="match status" value="1"/>
</dbReference>
<reference evidence="3" key="1">
    <citation type="submission" date="2016-02" db="EMBL/GenBank/DDBJ databases">
        <authorList>
            <person name="Kaur G."/>
            <person name="Nair G.R."/>
            <person name="Mayilraj S."/>
        </authorList>
    </citation>
    <scope>NUCLEOTIDE SEQUENCE [LARGE SCALE GENOMIC DNA]</scope>
    <source>
        <strain evidence="3">GA-15</strain>
    </source>
</reference>
<sequence length="294" mass="32743">MVDRAVLNIWYVNIDNPASILETEPKADRGYGRKFLAQLNPLFPVTPIGQFPLNRSAQADDHEFYIGGYPGITVVQTVIHSEDDKPLLLEELNPRLRQAVPAVDVYACAFDEKEGWAGFAHWHRGELKRVFSGTRFELMEDTGLPLAFENPYWAGEKAEQLGGIALPFTPRDLMEEAQRNWMGVRIDSEGPDLQVVGYAVDGRPEPKVDTAPPPKSVKQLTSDAAFKLGLGPSNADYDDYESPEDEPTTATSETLQHALETTTSFARKATSQAGSFLRNATDKARDFISKKRRD</sequence>
<dbReference type="InterPro" id="IPR053847">
    <property type="entry name" value="DUF6928"/>
</dbReference>
<feature type="compositionally biased region" description="Acidic residues" evidence="1">
    <location>
        <begin position="236"/>
        <end position="247"/>
    </location>
</feature>